<protein>
    <submittedName>
        <fullName evidence="2">Uncharacterized protein</fullName>
    </submittedName>
</protein>
<proteinExistence type="predicted"/>
<dbReference type="AlphaFoldDB" id="A0AAV4B7Q7"/>
<organism evidence="2 3">
    <name type="scientific">Plakobranchus ocellatus</name>
    <dbReference type="NCBI Taxonomy" id="259542"/>
    <lineage>
        <taxon>Eukaryota</taxon>
        <taxon>Metazoa</taxon>
        <taxon>Spiralia</taxon>
        <taxon>Lophotrochozoa</taxon>
        <taxon>Mollusca</taxon>
        <taxon>Gastropoda</taxon>
        <taxon>Heterobranchia</taxon>
        <taxon>Euthyneura</taxon>
        <taxon>Panpulmonata</taxon>
        <taxon>Sacoglossa</taxon>
        <taxon>Placobranchoidea</taxon>
        <taxon>Plakobranchidae</taxon>
        <taxon>Plakobranchus</taxon>
    </lineage>
</organism>
<name>A0AAV4B7Q7_9GAST</name>
<accession>A0AAV4B7Q7</accession>
<reference evidence="2 3" key="1">
    <citation type="journal article" date="2021" name="Elife">
        <title>Chloroplast acquisition without the gene transfer in kleptoplastic sea slugs, Plakobranchus ocellatus.</title>
        <authorList>
            <person name="Maeda T."/>
            <person name="Takahashi S."/>
            <person name="Yoshida T."/>
            <person name="Shimamura S."/>
            <person name="Takaki Y."/>
            <person name="Nagai Y."/>
            <person name="Toyoda A."/>
            <person name="Suzuki Y."/>
            <person name="Arimoto A."/>
            <person name="Ishii H."/>
            <person name="Satoh N."/>
            <person name="Nishiyama T."/>
            <person name="Hasebe M."/>
            <person name="Maruyama T."/>
            <person name="Minagawa J."/>
            <person name="Obokata J."/>
            <person name="Shigenobu S."/>
        </authorList>
    </citation>
    <scope>NUCLEOTIDE SEQUENCE [LARGE SCALE GENOMIC DNA]</scope>
</reference>
<feature type="region of interest" description="Disordered" evidence="1">
    <location>
        <begin position="55"/>
        <end position="130"/>
    </location>
</feature>
<feature type="compositionally biased region" description="Basic and acidic residues" evidence="1">
    <location>
        <begin position="65"/>
        <end position="83"/>
    </location>
</feature>
<gene>
    <name evidence="2" type="ORF">PoB_004214300</name>
</gene>
<comment type="caution">
    <text evidence="2">The sequence shown here is derived from an EMBL/GenBank/DDBJ whole genome shotgun (WGS) entry which is preliminary data.</text>
</comment>
<feature type="compositionally biased region" description="Polar residues" evidence="1">
    <location>
        <begin position="87"/>
        <end position="100"/>
    </location>
</feature>
<evidence type="ECO:0000313" key="2">
    <source>
        <dbReference type="EMBL" id="GFO15638.1"/>
    </source>
</evidence>
<sequence length="143" mass="16494">MWDKHSFVKVRNLVLPRLIMFNATRSGELARLTVNEWRKAITRIWIDPNLIEPINDPMLMPKNNKSQDKNDVSEDTEACKSEETFDASDQTGQRETTNGIAQKAGNPSELGTIKRESTKPRNIRYGKKTESQHVVTYSQKIRY</sequence>
<dbReference type="EMBL" id="BLXT01004610">
    <property type="protein sequence ID" value="GFO15638.1"/>
    <property type="molecule type" value="Genomic_DNA"/>
</dbReference>
<evidence type="ECO:0000313" key="3">
    <source>
        <dbReference type="Proteomes" id="UP000735302"/>
    </source>
</evidence>
<dbReference type="Proteomes" id="UP000735302">
    <property type="component" value="Unassembled WGS sequence"/>
</dbReference>
<keyword evidence="3" id="KW-1185">Reference proteome</keyword>
<evidence type="ECO:0000256" key="1">
    <source>
        <dbReference type="SAM" id="MobiDB-lite"/>
    </source>
</evidence>